<dbReference type="GO" id="GO:0034685">
    <property type="term" value="C:integrin alphav-beta6 complex"/>
    <property type="evidence" value="ECO:0007669"/>
    <property type="project" value="TreeGrafter"/>
</dbReference>
<keyword evidence="4" id="KW-0245">EGF-like domain</keyword>
<dbReference type="SMART" id="SM00187">
    <property type="entry name" value="INB"/>
    <property type="match status" value="1"/>
</dbReference>
<dbReference type="InterPro" id="IPR002369">
    <property type="entry name" value="Integrin_bsu_VWA"/>
</dbReference>
<evidence type="ECO:0000256" key="12">
    <source>
        <dbReference type="ARBA" id="ARBA00022989"/>
    </source>
</evidence>
<evidence type="ECO:0000313" key="24">
    <source>
        <dbReference type="Proteomes" id="UP000694428"/>
    </source>
</evidence>
<feature type="signal peptide" evidence="20">
    <location>
        <begin position="1"/>
        <end position="16"/>
    </location>
</feature>
<dbReference type="SUPFAM" id="SSF57196">
    <property type="entry name" value="EGF/Laminin"/>
    <property type="match status" value="2"/>
</dbReference>
<dbReference type="Pfam" id="PF07974">
    <property type="entry name" value="EGF_2"/>
    <property type="match status" value="1"/>
</dbReference>
<dbReference type="InterPro" id="IPR015812">
    <property type="entry name" value="Integrin_bsu"/>
</dbReference>
<evidence type="ECO:0000256" key="4">
    <source>
        <dbReference type="ARBA" id="ARBA00022536"/>
    </source>
</evidence>
<dbReference type="FunFam" id="2.10.25.10:FF:000043">
    <property type="entry name" value="Integrin beta"/>
    <property type="match status" value="1"/>
</dbReference>
<dbReference type="GO" id="GO:0098609">
    <property type="term" value="P:cell-cell adhesion"/>
    <property type="evidence" value="ECO:0007669"/>
    <property type="project" value="TreeGrafter"/>
</dbReference>
<dbReference type="GO" id="GO:0005925">
    <property type="term" value="C:focal adhesion"/>
    <property type="evidence" value="ECO:0007669"/>
    <property type="project" value="TreeGrafter"/>
</dbReference>
<dbReference type="Pfam" id="PF23105">
    <property type="entry name" value="EGF_integrin"/>
    <property type="match status" value="1"/>
</dbReference>
<comment type="similarity">
    <text evidence="2 19">Belongs to the integrin beta chain family.</text>
</comment>
<dbReference type="GO" id="GO:0007229">
    <property type="term" value="P:integrin-mediated signaling pathway"/>
    <property type="evidence" value="ECO:0007669"/>
    <property type="project" value="UniProtKB-KW"/>
</dbReference>
<dbReference type="PANTHER" id="PTHR10082:SF11">
    <property type="entry name" value="INTEGRIN BETA-6"/>
    <property type="match status" value="1"/>
</dbReference>
<keyword evidence="14" id="KW-0472">Membrane</keyword>
<dbReference type="FunFam" id="2.10.25.10:FF:000328">
    <property type="entry name" value="Integrin beta"/>
    <property type="match status" value="1"/>
</dbReference>
<dbReference type="SUPFAM" id="SSF53300">
    <property type="entry name" value="vWA-like"/>
    <property type="match status" value="1"/>
</dbReference>
<evidence type="ECO:0000256" key="8">
    <source>
        <dbReference type="ARBA" id="ARBA00022737"/>
    </source>
</evidence>
<keyword evidence="13 19" id="KW-0401">Integrin</keyword>
<evidence type="ECO:0000256" key="10">
    <source>
        <dbReference type="ARBA" id="ARBA00022842"/>
    </source>
</evidence>
<dbReference type="InterPro" id="IPR015439">
    <property type="entry name" value="Integrin_b-2_sf"/>
</dbReference>
<dbReference type="InterPro" id="IPR036349">
    <property type="entry name" value="Integrin_bsu_tail_dom_sf"/>
</dbReference>
<reference evidence="23" key="2">
    <citation type="submission" date="2025-09" db="UniProtKB">
        <authorList>
            <consortium name="Ensembl"/>
        </authorList>
    </citation>
    <scope>IDENTIFICATION</scope>
</reference>
<dbReference type="FunFam" id="2.10.25.10:FF:000075">
    <property type="entry name" value="Integrin beta"/>
    <property type="match status" value="1"/>
</dbReference>
<evidence type="ECO:0000256" key="7">
    <source>
        <dbReference type="ARBA" id="ARBA00022729"/>
    </source>
</evidence>
<dbReference type="InterPro" id="IPR057073">
    <property type="entry name" value="EGF_integrin_2"/>
</dbReference>
<dbReference type="Gene3D" id="6.20.50.10">
    <property type="match status" value="1"/>
</dbReference>
<keyword evidence="17" id="KW-0325">Glycoprotein</keyword>
<evidence type="ECO:0000256" key="17">
    <source>
        <dbReference type="ARBA" id="ARBA00023180"/>
    </source>
</evidence>
<dbReference type="GO" id="GO:0009986">
    <property type="term" value="C:cell surface"/>
    <property type="evidence" value="ECO:0007669"/>
    <property type="project" value="TreeGrafter"/>
</dbReference>
<dbReference type="PRINTS" id="PR01186">
    <property type="entry name" value="INTEGRINB"/>
</dbReference>
<evidence type="ECO:0000256" key="20">
    <source>
        <dbReference type="SAM" id="SignalP"/>
    </source>
</evidence>
<evidence type="ECO:0000256" key="1">
    <source>
        <dbReference type="ARBA" id="ARBA00004251"/>
    </source>
</evidence>
<dbReference type="Gene3D" id="2.10.25.10">
    <property type="entry name" value="Laminin"/>
    <property type="match status" value="4"/>
</dbReference>
<keyword evidence="8" id="KW-0677">Repeat</keyword>
<keyword evidence="10" id="KW-0460">Magnesium</keyword>
<dbReference type="InterPro" id="IPR012896">
    <property type="entry name" value="Integrin_bsu_tail"/>
</dbReference>
<dbReference type="InterPro" id="IPR032695">
    <property type="entry name" value="Integrin_dom_sf"/>
</dbReference>
<keyword evidence="7 20" id="KW-0732">Signal</keyword>
<dbReference type="SUPFAM" id="SSF69179">
    <property type="entry name" value="Integrin domains"/>
    <property type="match status" value="2"/>
</dbReference>
<evidence type="ECO:0000256" key="5">
    <source>
        <dbReference type="ARBA" id="ARBA00022692"/>
    </source>
</evidence>
<keyword evidence="24" id="KW-1185">Reference proteome</keyword>
<keyword evidence="15" id="KW-1015">Disulfide bond</keyword>
<keyword evidence="3" id="KW-1003">Cell membrane</keyword>
<evidence type="ECO:0000256" key="16">
    <source>
        <dbReference type="ARBA" id="ARBA00023170"/>
    </source>
</evidence>
<feature type="domain" description="Integrin beta subunit tail" evidence="22">
    <location>
        <begin position="567"/>
        <end position="648"/>
    </location>
</feature>
<evidence type="ECO:0000313" key="23">
    <source>
        <dbReference type="Ensembl" id="ENSPSTP00000004907.1"/>
    </source>
</evidence>
<dbReference type="PROSITE" id="PS52047">
    <property type="entry name" value="I_EGF_2"/>
    <property type="match status" value="3"/>
</dbReference>
<accession>A0A8C9ETV7</accession>
<evidence type="ECO:0000259" key="21">
    <source>
        <dbReference type="SMART" id="SM00187"/>
    </source>
</evidence>
<evidence type="ECO:0000256" key="11">
    <source>
        <dbReference type="ARBA" id="ARBA00022889"/>
    </source>
</evidence>
<feature type="chain" id="PRO_5034176605" description="Integrin beta" evidence="20">
    <location>
        <begin position="17"/>
        <end position="670"/>
    </location>
</feature>
<dbReference type="PROSITE" id="PS00243">
    <property type="entry name" value="I_EGF_1"/>
    <property type="match status" value="1"/>
</dbReference>
<evidence type="ECO:0000256" key="6">
    <source>
        <dbReference type="ARBA" id="ARBA00022723"/>
    </source>
</evidence>
<dbReference type="Pfam" id="PF18372">
    <property type="entry name" value="I-EGF_1"/>
    <property type="match status" value="1"/>
</dbReference>
<dbReference type="Proteomes" id="UP000694428">
    <property type="component" value="Unplaced"/>
</dbReference>
<name>A0A8C9ETV7_PAVCR</name>
<dbReference type="SMART" id="SM01242">
    <property type="entry name" value="Integrin_B_tail"/>
    <property type="match status" value="1"/>
</dbReference>
<dbReference type="InterPro" id="IPR040622">
    <property type="entry name" value="EGF_integrin_1"/>
</dbReference>
<evidence type="ECO:0000256" key="13">
    <source>
        <dbReference type="ARBA" id="ARBA00023037"/>
    </source>
</evidence>
<dbReference type="GO" id="GO:0016477">
    <property type="term" value="P:cell migration"/>
    <property type="evidence" value="ECO:0007669"/>
    <property type="project" value="TreeGrafter"/>
</dbReference>
<organism evidence="23 24">
    <name type="scientific">Pavo cristatus</name>
    <name type="common">Indian peafowl</name>
    <name type="synonym">Blue peafowl</name>
    <dbReference type="NCBI Taxonomy" id="9049"/>
    <lineage>
        <taxon>Eukaryota</taxon>
        <taxon>Metazoa</taxon>
        <taxon>Chordata</taxon>
        <taxon>Craniata</taxon>
        <taxon>Vertebrata</taxon>
        <taxon>Euteleostomi</taxon>
        <taxon>Archelosauria</taxon>
        <taxon>Archosauria</taxon>
        <taxon>Dinosauria</taxon>
        <taxon>Saurischia</taxon>
        <taxon>Theropoda</taxon>
        <taxon>Coelurosauria</taxon>
        <taxon>Aves</taxon>
        <taxon>Neognathae</taxon>
        <taxon>Galloanserae</taxon>
        <taxon>Galliformes</taxon>
        <taxon>Phasianidae</taxon>
        <taxon>Phasianinae</taxon>
        <taxon>Pavo</taxon>
    </lineage>
</organism>
<dbReference type="GO" id="GO:0007160">
    <property type="term" value="P:cell-matrix adhesion"/>
    <property type="evidence" value="ECO:0007669"/>
    <property type="project" value="TreeGrafter"/>
</dbReference>
<comment type="subcellular location">
    <subcellularLocation>
        <location evidence="1 19">Cell membrane</location>
        <topology evidence="1 19">Single-pass type I membrane protein</topology>
    </subcellularLocation>
</comment>
<dbReference type="GO" id="GO:0033627">
    <property type="term" value="P:cell adhesion mediated by integrin"/>
    <property type="evidence" value="ECO:0007669"/>
    <property type="project" value="TreeGrafter"/>
</dbReference>
<keyword evidence="6" id="KW-0479">Metal-binding</keyword>
<dbReference type="InterPro" id="IPR057243">
    <property type="entry name" value="Integrin_I-EGF_CS"/>
</dbReference>
<dbReference type="Ensembl" id="ENSPSTT00000005161.1">
    <property type="protein sequence ID" value="ENSPSTP00000004907.1"/>
    <property type="gene ID" value="ENSPSTG00000003492.1"/>
</dbReference>
<dbReference type="Pfam" id="PF07965">
    <property type="entry name" value="Integrin_B_tail"/>
    <property type="match status" value="1"/>
</dbReference>
<dbReference type="GO" id="GO:0005178">
    <property type="term" value="F:integrin binding"/>
    <property type="evidence" value="ECO:0007669"/>
    <property type="project" value="TreeGrafter"/>
</dbReference>
<dbReference type="Gene3D" id="4.10.1240.30">
    <property type="match status" value="1"/>
</dbReference>
<keyword evidence="5 19" id="KW-0812">Transmembrane</keyword>
<dbReference type="Gene3D" id="2.60.40.1510">
    <property type="entry name" value="ntegrin, alpha v. Chain A, domain 3"/>
    <property type="match status" value="1"/>
</dbReference>
<protein>
    <recommendedName>
        <fullName evidence="19">Integrin beta</fullName>
    </recommendedName>
</protein>
<evidence type="ECO:0000259" key="22">
    <source>
        <dbReference type="SMART" id="SM01242"/>
    </source>
</evidence>
<evidence type="ECO:0000256" key="18">
    <source>
        <dbReference type="ARBA" id="ARBA00046864"/>
    </source>
</evidence>
<feature type="domain" description="Integrin beta subunit VWA" evidence="21">
    <location>
        <begin position="3"/>
        <end position="397"/>
    </location>
</feature>
<dbReference type="GO" id="GO:0046872">
    <property type="term" value="F:metal ion binding"/>
    <property type="evidence" value="ECO:0007669"/>
    <property type="project" value="UniProtKB-KW"/>
</dbReference>
<dbReference type="Pfam" id="PF00362">
    <property type="entry name" value="Integrin_beta"/>
    <property type="match status" value="2"/>
</dbReference>
<dbReference type="InterPro" id="IPR036465">
    <property type="entry name" value="vWFA_dom_sf"/>
</dbReference>
<dbReference type="FunFam" id="3.40.50.410:FF:000002">
    <property type="entry name" value="Integrin beta"/>
    <property type="match status" value="1"/>
</dbReference>
<dbReference type="SUPFAM" id="SSF69687">
    <property type="entry name" value="Integrin beta tail domain"/>
    <property type="match status" value="1"/>
</dbReference>
<evidence type="ECO:0000256" key="15">
    <source>
        <dbReference type="ARBA" id="ARBA00023157"/>
    </source>
</evidence>
<proteinExistence type="inferred from homology"/>
<evidence type="ECO:0000256" key="14">
    <source>
        <dbReference type="ARBA" id="ARBA00023136"/>
    </source>
</evidence>
<evidence type="ECO:0000256" key="19">
    <source>
        <dbReference type="RuleBase" id="RU000633"/>
    </source>
</evidence>
<keyword evidence="11 19" id="KW-0130">Cell adhesion</keyword>
<comment type="subunit">
    <text evidence="18">Heterodimer of an alpha and a beta subunit. Interacts with FLNB. Interacts with HAX1. ITGAV:ITGB6 interacts with FBN1. ITGAV:ITGB6 interacts with TGFB1.</text>
</comment>
<keyword evidence="12" id="KW-1133">Transmembrane helix</keyword>
<reference evidence="23" key="1">
    <citation type="submission" date="2025-08" db="UniProtKB">
        <authorList>
            <consortium name="Ensembl"/>
        </authorList>
    </citation>
    <scope>IDENTIFICATION</scope>
</reference>
<dbReference type="PANTHER" id="PTHR10082">
    <property type="entry name" value="INTEGRIN BETA SUBUNIT"/>
    <property type="match status" value="1"/>
</dbReference>
<sequence>LGIELTFCQLLLVADSAGIHERCDTPENLLSKGCQLNLIEFPISEVEIHRNKPLTIATQMDNSDVTQISPQKLTLRLRPGHEETIQIKVRQSEDYPIDLYYLMDLSASMDDDLNTIKELGSTLSKEMSKLTSNFRLGFGSFVEKPVSPFIKTTAEEINNPCRSVPYECLPTFGYKHVLSLTNDAERFNEIVKGQRISANIDTPEGGFDAIMQAAVCKEKIGWRNDSLHLLVFVSDADSHFGMDSKLAGIVIPNDGNCHLDHNNEYSMSTILSFIFIFSHCFQNYAKLIPGATVGRLQQDSGNILQLIIAAYQELRSEVELEVFGDTEGLDLSFTAICNNGTFFPHQRKCSHVKVGDTVSFNVTISLPSCDKTTRHVMIKPVGLSDMLEMEILPQCSCGCQAKAERNSSKCNKGKGSFECGVCVCHPGYMGPHCECDENALSTGSCKGSVEQSSCNGRGSCYCGQCVCHPSTYGRVYGAHCECDDFSCVRHRGLQCGGNGDCDCGECVCYSGWTGEYCNCTTDTSSCISEDGTLCSGRGECICGSCVCIHPGASGQTCEKCPLCGDPCSSRRSCVECHLASDDKLQGECSEKCKSVDATVSTAEDFSEDKSIPCSLQGENKCIISFLLAVDEQGRTVIHSIKQKGEQLYYLFYMTSNLKTQMGETASSSNT</sequence>
<evidence type="ECO:0000256" key="3">
    <source>
        <dbReference type="ARBA" id="ARBA00022475"/>
    </source>
</evidence>
<keyword evidence="16" id="KW-0675">Receptor</keyword>
<dbReference type="InterPro" id="IPR013111">
    <property type="entry name" value="EGF_extracell"/>
</dbReference>
<evidence type="ECO:0000256" key="9">
    <source>
        <dbReference type="ARBA" id="ARBA00022837"/>
    </source>
</evidence>
<keyword evidence="9" id="KW-0106">Calcium</keyword>
<dbReference type="AlphaFoldDB" id="A0A8C9ETV7"/>
<dbReference type="Gene3D" id="3.40.50.410">
    <property type="entry name" value="von Willebrand factor, type A domain"/>
    <property type="match status" value="1"/>
</dbReference>
<evidence type="ECO:0000256" key="2">
    <source>
        <dbReference type="ARBA" id="ARBA00007449"/>
    </source>
</evidence>